<keyword evidence="6" id="KW-0449">Lipoprotein</keyword>
<evidence type="ECO:0000256" key="1">
    <source>
        <dbReference type="ARBA" id="ARBA00022729"/>
    </source>
</evidence>
<keyword evidence="3" id="KW-0998">Cell outer membrane</keyword>
<dbReference type="AlphaFoldDB" id="A0A379MU69"/>
<dbReference type="RefSeq" id="WP_115356447.1">
    <property type="nucleotide sequence ID" value="NZ_CANTWR010000022.1"/>
</dbReference>
<evidence type="ECO:0000259" key="5">
    <source>
        <dbReference type="Pfam" id="PF13525"/>
    </source>
</evidence>
<evidence type="ECO:0000313" key="7">
    <source>
        <dbReference type="Proteomes" id="UP000255233"/>
    </source>
</evidence>
<proteinExistence type="predicted"/>
<keyword evidence="1" id="KW-0732">Signal</keyword>
<dbReference type="InterPro" id="IPR017689">
    <property type="entry name" value="BamD"/>
</dbReference>
<dbReference type="STRING" id="880526.GCA_000427365_01512"/>
<dbReference type="EMBL" id="UGVL01000001">
    <property type="protein sequence ID" value="SUE35063.1"/>
    <property type="molecule type" value="Genomic_DNA"/>
</dbReference>
<dbReference type="Proteomes" id="UP000255233">
    <property type="component" value="Unassembled WGS sequence"/>
</dbReference>
<dbReference type="OrthoDB" id="9770761at2"/>
<name>A0A379MU69_9BACT</name>
<reference evidence="6 7" key="1">
    <citation type="submission" date="2018-06" db="EMBL/GenBank/DDBJ databases">
        <authorList>
            <consortium name="Pathogen Informatics"/>
            <person name="Doyle S."/>
        </authorList>
    </citation>
    <scope>NUCLEOTIDE SEQUENCE [LARGE SCALE GENOMIC DNA]</scope>
    <source>
        <strain evidence="6 7">NCTC11190</strain>
    </source>
</reference>
<evidence type="ECO:0000313" key="6">
    <source>
        <dbReference type="EMBL" id="SUE35063.1"/>
    </source>
</evidence>
<gene>
    <name evidence="6" type="ORF">NCTC11190_02308</name>
</gene>
<protein>
    <submittedName>
        <fullName evidence="6">DNA uptake lipoprotein</fullName>
    </submittedName>
</protein>
<feature type="compositionally biased region" description="Basic and acidic residues" evidence="4">
    <location>
        <begin position="327"/>
        <end position="350"/>
    </location>
</feature>
<feature type="domain" description="Outer membrane lipoprotein BamD-like" evidence="5">
    <location>
        <begin position="33"/>
        <end position="213"/>
    </location>
</feature>
<accession>A0A379MU69</accession>
<dbReference type="InterPro" id="IPR011990">
    <property type="entry name" value="TPR-like_helical_dom_sf"/>
</dbReference>
<keyword evidence="2" id="KW-0472">Membrane</keyword>
<evidence type="ECO:0000256" key="3">
    <source>
        <dbReference type="ARBA" id="ARBA00023237"/>
    </source>
</evidence>
<dbReference type="NCBIfam" id="TIGR03302">
    <property type="entry name" value="OM_YfiO"/>
    <property type="match status" value="1"/>
</dbReference>
<dbReference type="Pfam" id="PF13525">
    <property type="entry name" value="YfiO"/>
    <property type="match status" value="1"/>
</dbReference>
<evidence type="ECO:0000256" key="2">
    <source>
        <dbReference type="ARBA" id="ARBA00023136"/>
    </source>
</evidence>
<organism evidence="6 7">
    <name type="scientific">Rikenella microfusus</name>
    <dbReference type="NCBI Taxonomy" id="28139"/>
    <lineage>
        <taxon>Bacteria</taxon>
        <taxon>Pseudomonadati</taxon>
        <taxon>Bacteroidota</taxon>
        <taxon>Bacteroidia</taxon>
        <taxon>Bacteroidales</taxon>
        <taxon>Rikenellaceae</taxon>
        <taxon>Rikenella</taxon>
    </lineage>
</organism>
<feature type="region of interest" description="Disordered" evidence="4">
    <location>
        <begin position="324"/>
        <end position="360"/>
    </location>
</feature>
<sequence>MRYIRFTVLIAALLAAVPGTVSGRGLNKLLKSKNTENIYQAALDYYRNKKFRNAALCFEAVYNDLYSTDRADTILFYTSKAYYNQGIYDVAADGFDQYRKAFSRRPFAEEAEYLLPMCWYHLSRPAERDQTETRKAITTFNEYLNRHPESIKAEDIRQILEELQAKLYEKEFINASLYFKLQRYPASVAALRYSLKDTPETPYRETMMYLICKSWYNYAKNSIPARKLDRYMKMVDSYYNFRSEFPESEDYLKELDKMFAEAQSYVDNNQQAAVDIEKDRIGAESLKESIKQQKAKLRTISDQIERNQAKIKLKQDEAALKAQQARIKSEARKLKKSDSKNRKNDDRASNENEAPVLEVK</sequence>
<keyword evidence="7" id="KW-1185">Reference proteome</keyword>
<dbReference type="Gene3D" id="1.25.40.10">
    <property type="entry name" value="Tetratricopeptide repeat domain"/>
    <property type="match status" value="1"/>
</dbReference>
<dbReference type="InterPro" id="IPR039565">
    <property type="entry name" value="BamD-like"/>
</dbReference>
<evidence type="ECO:0000256" key="4">
    <source>
        <dbReference type="SAM" id="MobiDB-lite"/>
    </source>
</evidence>